<dbReference type="EMBL" id="JAVREZ010000029">
    <property type="protein sequence ID" value="MDT0487582.1"/>
    <property type="molecule type" value="Genomic_DNA"/>
</dbReference>
<gene>
    <name evidence="4" type="ORF">RNB18_46745</name>
</gene>
<dbReference type="SUPFAM" id="SSF51905">
    <property type="entry name" value="FAD/NAD(P)-binding domain"/>
    <property type="match status" value="1"/>
</dbReference>
<keyword evidence="5" id="KW-1185">Reference proteome</keyword>
<dbReference type="PRINTS" id="PR00420">
    <property type="entry name" value="RNGMNOXGNASE"/>
</dbReference>
<feature type="compositionally biased region" description="Polar residues" evidence="2">
    <location>
        <begin position="414"/>
        <end position="428"/>
    </location>
</feature>
<dbReference type="Proteomes" id="UP001183824">
    <property type="component" value="Unassembled WGS sequence"/>
</dbReference>
<protein>
    <submittedName>
        <fullName evidence="4">NAD(P)/FAD-dependent oxidoreductase</fullName>
    </submittedName>
</protein>
<dbReference type="InterPro" id="IPR002938">
    <property type="entry name" value="FAD-bd"/>
</dbReference>
<sequence length="441" mass="46722">MTATRTAPVAVVGAGPVGLTAALVLARAGVPVTVYEAQSALSTASRASTFHPATLDLLAELGVAAALHRLGREVGRIQWRDLDGGVHAELDYRLLAGTTAHPHRLHVEQSQLTPLLLTALKDTGLATLHFDTAITGARRTSDAVELTSADTSGSGSGTGQAGRYAYVVAADGSRSTLRDLAGLPATARDYPHYALRVVTREPLDQLLPGLAPLSYVRDVRKSFSVLGMPDHWRLIFRIPREVPRAEVATPQAVRTLLTHALPGVGQDLVTAEAHTYRLVSFVLPQFRSGRLLFIGDAAHLTSTAGGMNMNCGLHDAVAVGRALAEVYTGRASDSTLTSVLEHRRSVVTSSVIPRSEARTAGIDSAGALEQALDDIRRTAADPDLTRAYLTTASLLDCAPKPHNQPQFPGPTHATGETNAPTPFTTSVKDTAHEDLVSQAHR</sequence>
<evidence type="ECO:0000313" key="4">
    <source>
        <dbReference type="EMBL" id="MDT0487582.1"/>
    </source>
</evidence>
<dbReference type="RefSeq" id="WP_311720264.1">
    <property type="nucleotide sequence ID" value="NZ_JAVREZ010000029.1"/>
</dbReference>
<dbReference type="InterPro" id="IPR050631">
    <property type="entry name" value="PheA/TfdB_FAD_monoxygenase"/>
</dbReference>
<feature type="region of interest" description="Disordered" evidence="2">
    <location>
        <begin position="397"/>
        <end position="441"/>
    </location>
</feature>
<evidence type="ECO:0000256" key="2">
    <source>
        <dbReference type="SAM" id="MobiDB-lite"/>
    </source>
</evidence>
<dbReference type="Gene3D" id="3.30.70.2450">
    <property type="match status" value="1"/>
</dbReference>
<reference evidence="5" key="1">
    <citation type="submission" date="2023-07" db="EMBL/GenBank/DDBJ databases">
        <title>30 novel species of actinomycetes from the DSMZ collection.</title>
        <authorList>
            <person name="Nouioui I."/>
        </authorList>
    </citation>
    <scope>NUCLEOTIDE SEQUENCE [LARGE SCALE GENOMIC DNA]</scope>
    <source>
        <strain evidence="5">DSM 41640</strain>
    </source>
</reference>
<dbReference type="InterPro" id="IPR036188">
    <property type="entry name" value="FAD/NAD-bd_sf"/>
</dbReference>
<dbReference type="PANTHER" id="PTHR43476">
    <property type="entry name" value="3-(3-HYDROXY-PHENYL)PROPIONATE/3-HYDROXYCINNAMIC ACID HYDROXYLASE"/>
    <property type="match status" value="1"/>
</dbReference>
<keyword evidence="1" id="KW-0560">Oxidoreductase</keyword>
<evidence type="ECO:0000259" key="3">
    <source>
        <dbReference type="Pfam" id="PF01494"/>
    </source>
</evidence>
<proteinExistence type="predicted"/>
<name>A0ABU2VPP5_9ACTN</name>
<accession>A0ABU2VPP5</accession>
<feature type="domain" description="FAD-binding" evidence="3">
    <location>
        <begin position="7"/>
        <end position="349"/>
    </location>
</feature>
<evidence type="ECO:0000313" key="5">
    <source>
        <dbReference type="Proteomes" id="UP001183824"/>
    </source>
</evidence>
<dbReference type="Gene3D" id="3.50.50.60">
    <property type="entry name" value="FAD/NAD(P)-binding domain"/>
    <property type="match status" value="1"/>
</dbReference>
<evidence type="ECO:0000256" key="1">
    <source>
        <dbReference type="ARBA" id="ARBA00023002"/>
    </source>
</evidence>
<comment type="caution">
    <text evidence="4">The sequence shown here is derived from an EMBL/GenBank/DDBJ whole genome shotgun (WGS) entry which is preliminary data.</text>
</comment>
<dbReference type="PANTHER" id="PTHR43476:SF5">
    <property type="entry name" value="FAD-DEPENDENT MONOOXYGENASE"/>
    <property type="match status" value="1"/>
</dbReference>
<dbReference type="Pfam" id="PF01494">
    <property type="entry name" value="FAD_binding_3"/>
    <property type="match status" value="1"/>
</dbReference>
<organism evidence="4 5">
    <name type="scientific">Streptomyces doebereineriae</name>
    <dbReference type="NCBI Taxonomy" id="3075528"/>
    <lineage>
        <taxon>Bacteria</taxon>
        <taxon>Bacillati</taxon>
        <taxon>Actinomycetota</taxon>
        <taxon>Actinomycetes</taxon>
        <taxon>Kitasatosporales</taxon>
        <taxon>Streptomycetaceae</taxon>
        <taxon>Streptomyces</taxon>
    </lineage>
</organism>